<dbReference type="InterPro" id="IPR041489">
    <property type="entry name" value="PDZ_6"/>
</dbReference>
<dbReference type="Gene3D" id="2.30.42.10">
    <property type="match status" value="1"/>
</dbReference>
<dbReference type="Gene3D" id="3.20.20.70">
    <property type="entry name" value="Aldolase class I"/>
    <property type="match status" value="1"/>
</dbReference>
<dbReference type="InterPro" id="IPR058240">
    <property type="entry name" value="rSAM_sf"/>
</dbReference>
<dbReference type="AlphaFoldDB" id="A0A9D1NBT9"/>
<protein>
    <submittedName>
        <fullName evidence="2">DUF512 domain-containing protein</fullName>
    </submittedName>
</protein>
<dbReference type="InterPro" id="IPR036034">
    <property type="entry name" value="PDZ_sf"/>
</dbReference>
<organism evidence="2 3">
    <name type="scientific">Candidatus Stercoripulliclostridium merdipullorum</name>
    <dbReference type="NCBI Taxonomy" id="2840952"/>
    <lineage>
        <taxon>Bacteria</taxon>
        <taxon>Bacillati</taxon>
        <taxon>Bacillota</taxon>
        <taxon>Clostridia</taxon>
        <taxon>Eubacteriales</taxon>
        <taxon>Candidatus Stercoripulliclostridium</taxon>
    </lineage>
</organism>
<dbReference type="InterPro" id="IPR007549">
    <property type="entry name" value="DUF512"/>
</dbReference>
<dbReference type="Pfam" id="PF19238">
    <property type="entry name" value="Radical_SAM_2"/>
    <property type="match status" value="1"/>
</dbReference>
<dbReference type="Pfam" id="PF17820">
    <property type="entry name" value="PDZ_6"/>
    <property type="match status" value="1"/>
</dbReference>
<reference evidence="2" key="1">
    <citation type="submission" date="2020-10" db="EMBL/GenBank/DDBJ databases">
        <authorList>
            <person name="Gilroy R."/>
        </authorList>
    </citation>
    <scope>NUCLEOTIDE SEQUENCE</scope>
    <source>
        <strain evidence="2">23406</strain>
    </source>
</reference>
<dbReference type="SUPFAM" id="SSF50156">
    <property type="entry name" value="PDZ domain-like"/>
    <property type="match status" value="1"/>
</dbReference>
<accession>A0A9D1NBT9</accession>
<name>A0A9D1NBT9_9FIRM</name>
<dbReference type="Pfam" id="PF04459">
    <property type="entry name" value="DUF512"/>
    <property type="match status" value="1"/>
</dbReference>
<reference evidence="2" key="2">
    <citation type="journal article" date="2021" name="PeerJ">
        <title>Extensive microbial diversity within the chicken gut microbiome revealed by metagenomics and culture.</title>
        <authorList>
            <person name="Gilroy R."/>
            <person name="Ravi A."/>
            <person name="Getino M."/>
            <person name="Pursley I."/>
            <person name="Horton D.L."/>
            <person name="Alikhan N.F."/>
            <person name="Baker D."/>
            <person name="Gharbi K."/>
            <person name="Hall N."/>
            <person name="Watson M."/>
            <person name="Adriaenssens E.M."/>
            <person name="Foster-Nyarko E."/>
            <person name="Jarju S."/>
            <person name="Secka A."/>
            <person name="Antonio M."/>
            <person name="Oren A."/>
            <person name="Chaudhuri R.R."/>
            <person name="La Ragione R."/>
            <person name="Hildebrand F."/>
            <person name="Pallen M.J."/>
        </authorList>
    </citation>
    <scope>NUCLEOTIDE SEQUENCE</scope>
    <source>
        <strain evidence="2">23406</strain>
    </source>
</reference>
<dbReference type="Proteomes" id="UP000886891">
    <property type="component" value="Unassembled WGS sequence"/>
</dbReference>
<dbReference type="EMBL" id="DVOH01000017">
    <property type="protein sequence ID" value="HIU99959.1"/>
    <property type="molecule type" value="Genomic_DNA"/>
</dbReference>
<sequence length="435" mass="48040">MAIIIDVTKGSPAKRAGLKKGERLIAVNGRPFEDILDYIYADGEECVRLTVSDPKGRERTVTVEKDFDEEIGLELDDSAEITPRTCRNKCMFCFVDQLPKGMRPSLSVKDDDYRLSFTCGCYVTGTNLSEHDIQRIIDYKMSPLYVSVHATDPEVRTRLLGRKKQDDQMGLLRRLTQNGIRINTQIVLVPGINDGAVLERSLDDLYNLGENVLSVAVVPVGLTRHREGLPLLRPVSKEEAARIIDTVEAFYDAHGGFAYCSDEMYQIAGRNVHDAAYYGDFLQIENGVGLIAKFLSEVDEALEYAPDSVAKRHIAVITGVSGATTIAEAFDRIGKKWDNVTAEIFPVVNRFFGETVTVTGLVTATDIIATLAEEDLSRFDTIVIPSVMLKEFETVFLDDVSVAELEARLGCRLTVVAADGEALIDAVAWDDGDGR</sequence>
<evidence type="ECO:0000313" key="2">
    <source>
        <dbReference type="EMBL" id="HIU99959.1"/>
    </source>
</evidence>
<dbReference type="PROSITE" id="PS50106">
    <property type="entry name" value="PDZ"/>
    <property type="match status" value="1"/>
</dbReference>
<dbReference type="InterPro" id="IPR045375">
    <property type="entry name" value="Put_radical_SAM-like_N"/>
</dbReference>
<proteinExistence type="predicted"/>
<dbReference type="InterPro" id="IPR013785">
    <property type="entry name" value="Aldolase_TIM"/>
</dbReference>
<comment type="caution">
    <text evidence="2">The sequence shown here is derived from an EMBL/GenBank/DDBJ whole genome shotgun (WGS) entry which is preliminary data.</text>
</comment>
<evidence type="ECO:0000259" key="1">
    <source>
        <dbReference type="PROSITE" id="PS50106"/>
    </source>
</evidence>
<dbReference type="SUPFAM" id="SSF102114">
    <property type="entry name" value="Radical SAM enzymes"/>
    <property type="match status" value="1"/>
</dbReference>
<gene>
    <name evidence="2" type="ORF">IAB14_02455</name>
</gene>
<feature type="domain" description="PDZ" evidence="1">
    <location>
        <begin position="1"/>
        <end position="35"/>
    </location>
</feature>
<dbReference type="InterPro" id="IPR001478">
    <property type="entry name" value="PDZ"/>
</dbReference>
<evidence type="ECO:0000313" key="3">
    <source>
        <dbReference type="Proteomes" id="UP000886891"/>
    </source>
</evidence>